<evidence type="ECO:0000313" key="2">
    <source>
        <dbReference type="Proteomes" id="UP000285469"/>
    </source>
</evidence>
<dbReference type="EMBL" id="QSAI01000051">
    <property type="protein sequence ID" value="RGW44281.1"/>
    <property type="molecule type" value="Genomic_DNA"/>
</dbReference>
<name>A0A174QCM7_PHOVU</name>
<dbReference type="Proteomes" id="UP000285469">
    <property type="component" value="Unassembled WGS sequence"/>
</dbReference>
<dbReference type="AlphaFoldDB" id="A0A174QCM7"/>
<comment type="caution">
    <text evidence="1">The sequence shown here is derived from an EMBL/GenBank/DDBJ whole genome shotgun (WGS) entry which is preliminary data.</text>
</comment>
<protein>
    <submittedName>
        <fullName evidence="1">Uncharacterized protein</fullName>
    </submittedName>
</protein>
<reference evidence="1 2" key="1">
    <citation type="submission" date="2018-08" db="EMBL/GenBank/DDBJ databases">
        <title>A genome reference for cultivated species of the human gut microbiota.</title>
        <authorList>
            <person name="Zou Y."/>
            <person name="Xue W."/>
            <person name="Luo G."/>
        </authorList>
    </citation>
    <scope>NUCLEOTIDE SEQUENCE [LARGE SCALE GENOMIC DNA]</scope>
    <source>
        <strain evidence="1 2">AF12-25</strain>
    </source>
</reference>
<sequence length="454" mass="51844">MEVRRSGNFGFVDPGNGSLYSFDISGRGKGWEPSSIMLNHNRNTCFTRKMSVAGYDIVPMGDNNDMPGEVMRLLDRFYAGEGILGKIAGLQWGDGPRFYEDAIDDTDNRFYKKWVLAPDIESDMSSWDYRICMHRCLVDLTHMQGFFIKFVRNRAPRIGGRGKLLRLEHIPYQRARLLYPPPGKNDPEGIVVGDFPFPDPEYMERYPMFDPADPFRYPVSARYYNIYSFCKDFVSTPRFLGAFDWLEIAGTLAPLLHNYNLNSSALSLHIESPQGYWDKAEERLKSVCRKRGETYTAKMLEDYKDECMEKFAGGITGMKNVGKYMHTTRFWSDEANDFEGWKVTPIDKKVKDYIEAQIRISNKADAAATSGFGIDPVLANLILENKLSSGSEKLYSIKVYNASETAIPDMILCKPVQEYINANWPGTDIRIGLYRNVVSQEENVSPGNRMKENI</sequence>
<proteinExistence type="predicted"/>
<gene>
    <name evidence="1" type="ORF">DWV70_20100</name>
</gene>
<evidence type="ECO:0000313" key="1">
    <source>
        <dbReference type="EMBL" id="RGW44281.1"/>
    </source>
</evidence>
<accession>A0A174QCM7</accession>
<dbReference type="RefSeq" id="WP_008670839.1">
    <property type="nucleotide sequence ID" value="NZ_BAABZK010000001.1"/>
</dbReference>
<organism evidence="1 2">
    <name type="scientific">Phocaeicola vulgatus</name>
    <name type="common">Bacteroides vulgatus</name>
    <dbReference type="NCBI Taxonomy" id="821"/>
    <lineage>
        <taxon>Bacteria</taxon>
        <taxon>Pseudomonadati</taxon>
        <taxon>Bacteroidota</taxon>
        <taxon>Bacteroidia</taxon>
        <taxon>Bacteroidales</taxon>
        <taxon>Bacteroidaceae</taxon>
        <taxon>Phocaeicola</taxon>
    </lineage>
</organism>